<evidence type="ECO:0000313" key="3">
    <source>
        <dbReference type="EMBL" id="GAH13557.1"/>
    </source>
</evidence>
<evidence type="ECO:0000256" key="1">
    <source>
        <dbReference type="ARBA" id="ARBA00023172"/>
    </source>
</evidence>
<proteinExistence type="predicted"/>
<dbReference type="Pfam" id="PF00589">
    <property type="entry name" value="Phage_integrase"/>
    <property type="match status" value="1"/>
</dbReference>
<name>X1D087_9ZZZZ</name>
<dbReference type="InterPro" id="IPR002104">
    <property type="entry name" value="Integrase_catalytic"/>
</dbReference>
<keyword evidence="1" id="KW-0233">DNA recombination</keyword>
<dbReference type="InterPro" id="IPR013762">
    <property type="entry name" value="Integrase-like_cat_sf"/>
</dbReference>
<dbReference type="Gene3D" id="1.10.443.10">
    <property type="entry name" value="Intergrase catalytic core"/>
    <property type="match status" value="1"/>
</dbReference>
<dbReference type="GO" id="GO:0015074">
    <property type="term" value="P:DNA integration"/>
    <property type="evidence" value="ECO:0007669"/>
    <property type="project" value="InterPro"/>
</dbReference>
<protein>
    <recommendedName>
        <fullName evidence="2">Tyr recombinase domain-containing protein</fullName>
    </recommendedName>
</protein>
<dbReference type="InterPro" id="IPR011010">
    <property type="entry name" value="DNA_brk_join_enz"/>
</dbReference>
<dbReference type="SUPFAM" id="SSF56349">
    <property type="entry name" value="DNA breaking-rejoining enzymes"/>
    <property type="match status" value="1"/>
</dbReference>
<feature type="domain" description="Tyr recombinase" evidence="2">
    <location>
        <begin position="34"/>
        <end position="141"/>
    </location>
</feature>
<comment type="caution">
    <text evidence="3">The sequence shown here is derived from an EMBL/GenBank/DDBJ whole genome shotgun (WGS) entry which is preliminary data.</text>
</comment>
<sequence length="141" mass="16380">DAFLRMCCISDALAHSSKRGEDSGMSDFGRAMSDMQGYLEPAKIKSLISHTRNLRDRIILSLLWATGCRLTELLMLKVEDINLVEQVILMWTLKRKQHRRYQRIVLVDRATIELIKKYLQAYKIKKGLLFSITGRRVQQIV</sequence>
<gene>
    <name evidence="3" type="ORF">S01H4_63317</name>
</gene>
<reference evidence="3" key="1">
    <citation type="journal article" date="2014" name="Front. Microbiol.">
        <title>High frequency of phylogenetically diverse reductive dehalogenase-homologous genes in deep subseafloor sedimentary metagenomes.</title>
        <authorList>
            <person name="Kawai M."/>
            <person name="Futagami T."/>
            <person name="Toyoda A."/>
            <person name="Takaki Y."/>
            <person name="Nishi S."/>
            <person name="Hori S."/>
            <person name="Arai W."/>
            <person name="Tsubouchi T."/>
            <person name="Morono Y."/>
            <person name="Uchiyama I."/>
            <person name="Ito T."/>
            <person name="Fujiyama A."/>
            <person name="Inagaki F."/>
            <person name="Takami H."/>
        </authorList>
    </citation>
    <scope>NUCLEOTIDE SEQUENCE</scope>
    <source>
        <strain evidence="3">Expedition CK06-06</strain>
    </source>
</reference>
<dbReference type="PROSITE" id="PS51898">
    <property type="entry name" value="TYR_RECOMBINASE"/>
    <property type="match status" value="1"/>
</dbReference>
<dbReference type="GO" id="GO:0006310">
    <property type="term" value="P:DNA recombination"/>
    <property type="evidence" value="ECO:0007669"/>
    <property type="project" value="UniProtKB-KW"/>
</dbReference>
<dbReference type="GO" id="GO:0003677">
    <property type="term" value="F:DNA binding"/>
    <property type="evidence" value="ECO:0007669"/>
    <property type="project" value="InterPro"/>
</dbReference>
<dbReference type="AlphaFoldDB" id="X1D087"/>
<accession>X1D087</accession>
<evidence type="ECO:0000259" key="2">
    <source>
        <dbReference type="PROSITE" id="PS51898"/>
    </source>
</evidence>
<feature type="non-terminal residue" evidence="3">
    <location>
        <position position="141"/>
    </location>
</feature>
<dbReference type="EMBL" id="BART01038042">
    <property type="protein sequence ID" value="GAH13557.1"/>
    <property type="molecule type" value="Genomic_DNA"/>
</dbReference>
<feature type="non-terminal residue" evidence="3">
    <location>
        <position position="1"/>
    </location>
</feature>
<organism evidence="3">
    <name type="scientific">marine sediment metagenome</name>
    <dbReference type="NCBI Taxonomy" id="412755"/>
    <lineage>
        <taxon>unclassified sequences</taxon>
        <taxon>metagenomes</taxon>
        <taxon>ecological metagenomes</taxon>
    </lineage>
</organism>
<dbReference type="CDD" id="cd00397">
    <property type="entry name" value="DNA_BRE_C"/>
    <property type="match status" value="1"/>
</dbReference>